<gene>
    <name evidence="8" type="ORF">E3202_00505</name>
</gene>
<comment type="caution">
    <text evidence="8">The sequence shown here is derived from an EMBL/GenBank/DDBJ whole genome shotgun (WGS) entry which is preliminary data.</text>
</comment>
<feature type="transmembrane region" description="Helical" evidence="7">
    <location>
        <begin position="236"/>
        <end position="259"/>
    </location>
</feature>
<feature type="transmembrane region" description="Helical" evidence="7">
    <location>
        <begin position="169"/>
        <end position="192"/>
    </location>
</feature>
<accession>A0A506UQW5</accession>
<comment type="similarity">
    <text evidence="2">Belongs to the autoinducer-2 exporter (AI-2E) (TC 2.A.86) family.</text>
</comment>
<reference evidence="8 9" key="1">
    <citation type="submission" date="2019-03" db="EMBL/GenBank/DDBJ databases">
        <title>The complete genome sequence of Neokomagataea sp. Jb2 NBRC113641.</title>
        <authorList>
            <person name="Chua K.-O."/>
            <person name="Chan K.-G."/>
            <person name="See-Too W.-S."/>
        </authorList>
    </citation>
    <scope>NUCLEOTIDE SEQUENCE [LARGE SCALE GENOMIC DNA]</scope>
    <source>
        <strain evidence="8 9">Jb2</strain>
    </source>
</reference>
<dbReference type="PANTHER" id="PTHR21716">
    <property type="entry name" value="TRANSMEMBRANE PROTEIN"/>
    <property type="match status" value="1"/>
</dbReference>
<evidence type="ECO:0000256" key="5">
    <source>
        <dbReference type="ARBA" id="ARBA00023136"/>
    </source>
</evidence>
<evidence type="ECO:0000256" key="3">
    <source>
        <dbReference type="ARBA" id="ARBA00022692"/>
    </source>
</evidence>
<keyword evidence="3 7" id="KW-0812">Transmembrane</keyword>
<name>A0A506UQW5_9PROT</name>
<dbReference type="GO" id="GO:0016020">
    <property type="term" value="C:membrane"/>
    <property type="evidence" value="ECO:0007669"/>
    <property type="project" value="UniProtKB-SubCell"/>
</dbReference>
<feature type="region of interest" description="Disordered" evidence="6">
    <location>
        <begin position="380"/>
        <end position="413"/>
    </location>
</feature>
<keyword evidence="4 7" id="KW-1133">Transmembrane helix</keyword>
<dbReference type="RefSeq" id="WP_165600014.1">
    <property type="nucleotide sequence ID" value="NZ_SORZ01000001.1"/>
</dbReference>
<feature type="transmembrane region" description="Helical" evidence="7">
    <location>
        <begin position="292"/>
        <end position="313"/>
    </location>
</feature>
<feature type="transmembrane region" description="Helical" evidence="7">
    <location>
        <begin position="80"/>
        <end position="100"/>
    </location>
</feature>
<feature type="compositionally biased region" description="Low complexity" evidence="6">
    <location>
        <begin position="381"/>
        <end position="404"/>
    </location>
</feature>
<comment type="subcellular location">
    <subcellularLocation>
        <location evidence="1">Membrane</location>
        <topology evidence="1">Multi-pass membrane protein</topology>
    </subcellularLocation>
</comment>
<evidence type="ECO:0000256" key="1">
    <source>
        <dbReference type="ARBA" id="ARBA00004141"/>
    </source>
</evidence>
<feature type="transmembrane region" description="Helical" evidence="7">
    <location>
        <begin position="334"/>
        <end position="355"/>
    </location>
</feature>
<evidence type="ECO:0000313" key="9">
    <source>
        <dbReference type="Proteomes" id="UP000315037"/>
    </source>
</evidence>
<evidence type="ECO:0000256" key="4">
    <source>
        <dbReference type="ARBA" id="ARBA00022989"/>
    </source>
</evidence>
<feature type="transmembrane region" description="Helical" evidence="7">
    <location>
        <begin position="213"/>
        <end position="230"/>
    </location>
</feature>
<dbReference type="InterPro" id="IPR002549">
    <property type="entry name" value="AI-2E-like"/>
</dbReference>
<keyword evidence="5 7" id="KW-0472">Membrane</keyword>
<dbReference type="EMBL" id="SORZ01000001">
    <property type="protein sequence ID" value="TPW35503.1"/>
    <property type="molecule type" value="Genomic_DNA"/>
</dbReference>
<evidence type="ECO:0000256" key="2">
    <source>
        <dbReference type="ARBA" id="ARBA00009773"/>
    </source>
</evidence>
<keyword evidence="9" id="KW-1185">Reference proteome</keyword>
<feature type="transmembrane region" description="Helical" evidence="7">
    <location>
        <begin position="266"/>
        <end position="286"/>
    </location>
</feature>
<evidence type="ECO:0000256" key="6">
    <source>
        <dbReference type="SAM" id="MobiDB-lite"/>
    </source>
</evidence>
<proteinExistence type="inferred from homology"/>
<feature type="transmembrane region" description="Helical" evidence="7">
    <location>
        <begin position="35"/>
        <end position="68"/>
    </location>
</feature>
<organism evidence="8 9">
    <name type="scientific">Oecophyllibacter saccharovorans</name>
    <dbReference type="NCBI Taxonomy" id="2558360"/>
    <lineage>
        <taxon>Bacteria</taxon>
        <taxon>Pseudomonadati</taxon>
        <taxon>Pseudomonadota</taxon>
        <taxon>Alphaproteobacteria</taxon>
        <taxon>Acetobacterales</taxon>
        <taxon>Acetobacteraceae</taxon>
        <taxon>Oecophyllibacter</taxon>
    </lineage>
</organism>
<protein>
    <submittedName>
        <fullName evidence="8">AI-2E family transporter</fullName>
    </submittedName>
</protein>
<dbReference type="PANTHER" id="PTHR21716:SF62">
    <property type="entry name" value="TRANSPORT PROTEIN YDBI-RELATED"/>
    <property type="match status" value="1"/>
</dbReference>
<sequence length="413" mass="42878">MALFFNRTPSSTSANPDQEAGVAIVKLAKMARFTIFTALTLLAIWLIGDVLMVLFASALVAVVLNGLARMLRRHLPFIPYQLAVGLVALAILLILAALFWPSGPGIWEQFLTLKAALISQLTDLRLHLSQSSVGKTILDHVPTALGGNDRIGLGSNIGFGGLAGSLTGLLSSAFGLIATLLVILIAAFYFALSPSLYINGFLRLVPPAYRKNARMLLCTAGSTLWAWTAGQALDMLVVGLLSGIGLGLLGVPLAFALGAVAGLCNFIPYIGAFLGAVPALIIALSVSTQEVLFVAILYCVIQFCEGNIFGPLIQRRAVHMPPALAILSQTVCSSILGVPGLVLASPLTAALLAVFGKALPPLADPQTTLVETAEMRPEELAAATAKKGAAKPASKSAARAASESDGADSGKSV</sequence>
<dbReference type="Proteomes" id="UP000315037">
    <property type="component" value="Unassembled WGS sequence"/>
</dbReference>
<evidence type="ECO:0000256" key="7">
    <source>
        <dbReference type="SAM" id="Phobius"/>
    </source>
</evidence>
<dbReference type="AlphaFoldDB" id="A0A506UQW5"/>
<evidence type="ECO:0000313" key="8">
    <source>
        <dbReference type="EMBL" id="TPW35503.1"/>
    </source>
</evidence>
<dbReference type="Pfam" id="PF01594">
    <property type="entry name" value="AI-2E_transport"/>
    <property type="match status" value="1"/>
</dbReference>
<dbReference type="GO" id="GO:0055085">
    <property type="term" value="P:transmembrane transport"/>
    <property type="evidence" value="ECO:0007669"/>
    <property type="project" value="TreeGrafter"/>
</dbReference>